<sequence>MKFRHFEFRLFPKLRSKKKKRQGKLCNYDFPRDIGLDKNCNYSANSSYDNYGVDTKSADTTNNDFVYHRMNSFATCYERLGRNELLNSTYETPLPEIRINVDTLCRCSQCEYNYTQSKGEYGPYSEIYSAHAHNKSPVWKELDISSSFLDCREDVPSLYFLPMSTNYKLDVTFDDTVTNNMQTSIDTGYASECKESDSECMSTRDDLDTTNDHTSDIDLEWDNEPTTQILILDSP</sequence>
<keyword evidence="2" id="KW-1185">Reference proteome</keyword>
<name>A0ABY7F2M6_MYAAR</name>
<proteinExistence type="predicted"/>
<gene>
    <name evidence="1" type="ORF">MAR_031009</name>
</gene>
<evidence type="ECO:0000313" key="1">
    <source>
        <dbReference type="EMBL" id="WAR16415.1"/>
    </source>
</evidence>
<dbReference type="EMBL" id="CP111021">
    <property type="protein sequence ID" value="WAR16415.1"/>
    <property type="molecule type" value="Genomic_DNA"/>
</dbReference>
<protein>
    <submittedName>
        <fullName evidence="1">Uncharacterized protein</fullName>
    </submittedName>
</protein>
<feature type="non-terminal residue" evidence="1">
    <location>
        <position position="1"/>
    </location>
</feature>
<organism evidence="1 2">
    <name type="scientific">Mya arenaria</name>
    <name type="common">Soft-shell clam</name>
    <dbReference type="NCBI Taxonomy" id="6604"/>
    <lineage>
        <taxon>Eukaryota</taxon>
        <taxon>Metazoa</taxon>
        <taxon>Spiralia</taxon>
        <taxon>Lophotrochozoa</taxon>
        <taxon>Mollusca</taxon>
        <taxon>Bivalvia</taxon>
        <taxon>Autobranchia</taxon>
        <taxon>Heteroconchia</taxon>
        <taxon>Euheterodonta</taxon>
        <taxon>Imparidentia</taxon>
        <taxon>Neoheterodontei</taxon>
        <taxon>Myida</taxon>
        <taxon>Myoidea</taxon>
        <taxon>Myidae</taxon>
        <taxon>Mya</taxon>
    </lineage>
</organism>
<dbReference type="Proteomes" id="UP001164746">
    <property type="component" value="Chromosome 10"/>
</dbReference>
<reference evidence="1" key="1">
    <citation type="submission" date="2022-11" db="EMBL/GenBank/DDBJ databases">
        <title>Centuries of genome instability and evolution in soft-shell clam transmissible cancer (bioRxiv).</title>
        <authorList>
            <person name="Hart S.F.M."/>
            <person name="Yonemitsu M.A."/>
            <person name="Giersch R.M."/>
            <person name="Beal B.F."/>
            <person name="Arriagada G."/>
            <person name="Davis B.W."/>
            <person name="Ostrander E.A."/>
            <person name="Goff S.P."/>
            <person name="Metzger M.J."/>
        </authorList>
    </citation>
    <scope>NUCLEOTIDE SEQUENCE</scope>
    <source>
        <strain evidence="1">MELC-2E11</strain>
        <tissue evidence="1">Siphon/mantle</tissue>
    </source>
</reference>
<evidence type="ECO:0000313" key="2">
    <source>
        <dbReference type="Proteomes" id="UP001164746"/>
    </source>
</evidence>
<accession>A0ABY7F2M6</accession>